<gene>
    <name evidence="3" type="ORF">RDB_LOCUS172435</name>
</gene>
<dbReference type="EMBL" id="CAJMWT010007537">
    <property type="protein sequence ID" value="CAE6526457.1"/>
    <property type="molecule type" value="Genomic_DNA"/>
</dbReference>
<feature type="transmembrane region" description="Helical" evidence="2">
    <location>
        <begin position="152"/>
        <end position="173"/>
    </location>
</feature>
<evidence type="ECO:0000256" key="1">
    <source>
        <dbReference type="SAM" id="MobiDB-lite"/>
    </source>
</evidence>
<comment type="caution">
    <text evidence="3">The sequence shown here is derived from an EMBL/GenBank/DDBJ whole genome shotgun (WGS) entry which is preliminary data.</text>
</comment>
<sequence>MPISNESSTSTGNIAPLRFSQVQLPPIRIENIYINIGDRLERPLASELAPWTRSEQFRHNATSIPIITALFNPFSAVNWLAFNSTNLELTGHAPFASISYNVSVTLVPGFVDRTEELTIPIRFNDTPMTFTTASFSVYVLGEQPANPETREWIPYLVMALIVVALISFFSALVTCCCWQDMCHRSPESSLLDAGREETVPPDGKENNSTLKESLIQAGDVEAACSVFAKNRQDFSQVTPYKILKPSSVSLRLANLHVVKQDRFIQGNPQTPAIYKNIQYANIPAGTSFAYKPKISRAASRFPGPLLNVRARAEPRSPEWLRFCPETMVVWGVVPEDVAQFMPDGLDILILSDSLGYALAKLRITIPTGTLSIDAGPSSSRFISLFKDGTRSEIVNGVDILYIPSDTKYRIAYRPLSPQALTRLDRYGFCSPCELPSWLTFNPHTLELSGNTEGHRSVDHYDLLMLDLYAQREVARLRVIVFVGTENGHLCVSRT</sequence>
<protein>
    <submittedName>
        <fullName evidence="3">Uncharacterized protein</fullName>
    </submittedName>
</protein>
<evidence type="ECO:0000313" key="3">
    <source>
        <dbReference type="EMBL" id="CAE6526457.1"/>
    </source>
</evidence>
<keyword evidence="2" id="KW-0472">Membrane</keyword>
<keyword evidence="2" id="KW-0812">Transmembrane</keyword>
<feature type="region of interest" description="Disordered" evidence="1">
    <location>
        <begin position="189"/>
        <end position="208"/>
    </location>
</feature>
<reference evidence="3" key="1">
    <citation type="submission" date="2021-01" db="EMBL/GenBank/DDBJ databases">
        <authorList>
            <person name="Kaushik A."/>
        </authorList>
    </citation>
    <scope>NUCLEOTIDE SEQUENCE</scope>
    <source>
        <strain evidence="3">AG2-2IIIB</strain>
    </source>
</reference>
<organism evidence="3 4">
    <name type="scientific">Rhizoctonia solani</name>
    <dbReference type="NCBI Taxonomy" id="456999"/>
    <lineage>
        <taxon>Eukaryota</taxon>
        <taxon>Fungi</taxon>
        <taxon>Dikarya</taxon>
        <taxon>Basidiomycota</taxon>
        <taxon>Agaricomycotina</taxon>
        <taxon>Agaricomycetes</taxon>
        <taxon>Cantharellales</taxon>
        <taxon>Ceratobasidiaceae</taxon>
        <taxon>Rhizoctonia</taxon>
    </lineage>
</organism>
<dbReference type="Proteomes" id="UP000663843">
    <property type="component" value="Unassembled WGS sequence"/>
</dbReference>
<name>A0A8H3DHM4_9AGAM</name>
<evidence type="ECO:0000256" key="2">
    <source>
        <dbReference type="SAM" id="Phobius"/>
    </source>
</evidence>
<proteinExistence type="predicted"/>
<keyword evidence="2" id="KW-1133">Transmembrane helix</keyword>
<accession>A0A8H3DHM4</accession>
<evidence type="ECO:0000313" key="4">
    <source>
        <dbReference type="Proteomes" id="UP000663843"/>
    </source>
</evidence>
<feature type="compositionally biased region" description="Basic and acidic residues" evidence="1">
    <location>
        <begin position="193"/>
        <end position="205"/>
    </location>
</feature>
<dbReference type="AlphaFoldDB" id="A0A8H3DHM4"/>